<dbReference type="EMBL" id="CP083681">
    <property type="protein sequence ID" value="UYU69642.1"/>
    <property type="molecule type" value="Genomic_DNA"/>
</dbReference>
<dbReference type="PROSITE" id="PS51257">
    <property type="entry name" value="PROKAR_LIPOPROTEIN"/>
    <property type="match status" value="1"/>
</dbReference>
<dbReference type="InterPro" id="IPR026906">
    <property type="entry name" value="LRR_5"/>
</dbReference>
<organism evidence="1 2">
    <name type="scientific">Bacteroides thetaiotaomicron</name>
    <dbReference type="NCBI Taxonomy" id="818"/>
    <lineage>
        <taxon>Bacteria</taxon>
        <taxon>Pseudomonadati</taxon>
        <taxon>Bacteroidota</taxon>
        <taxon>Bacteroidia</taxon>
        <taxon>Bacteroidales</taxon>
        <taxon>Bacteroidaceae</taxon>
        <taxon>Bacteroides</taxon>
    </lineage>
</organism>
<reference evidence="1" key="1">
    <citation type="submission" date="2021-06" db="EMBL/GenBank/DDBJ databases">
        <title>Interrogation of the integrated mobile genetic elements in gut-associated Bacteroides with a consensus prediction approach.</title>
        <authorList>
            <person name="Campbell D.E."/>
            <person name="Leigh J.R."/>
            <person name="Kim T."/>
            <person name="England W."/>
            <person name="Whitaker R.J."/>
            <person name="Degnan P.H."/>
        </authorList>
    </citation>
    <scope>NUCLEOTIDE SEQUENCE</scope>
    <source>
        <strain evidence="1">VPI-BTDOT2</strain>
    </source>
</reference>
<proteinExistence type="predicted"/>
<protein>
    <submittedName>
        <fullName evidence="1">Leucine-rich repeat domain-containing protein</fullName>
    </submittedName>
</protein>
<dbReference type="RefSeq" id="WP_132062189.1">
    <property type="nucleotide sequence ID" value="NZ_CP083681.1"/>
</dbReference>
<gene>
    <name evidence="1" type="ORF">KQP59_15245</name>
</gene>
<dbReference type="Proteomes" id="UP001156216">
    <property type="component" value="Chromosome"/>
</dbReference>
<dbReference type="Pfam" id="PF13306">
    <property type="entry name" value="LRR_5"/>
    <property type="match status" value="1"/>
</dbReference>
<dbReference type="Gene3D" id="3.80.10.10">
    <property type="entry name" value="Ribonuclease Inhibitor"/>
    <property type="match status" value="1"/>
</dbReference>
<sequence>METKQVIRVIPFILITACGLLTSCSGGGMTLGEIDKLSPSERSVIQELKITDIKGDGELNLTETLQGFRSLKKLEIAKSFTGTLMGGACHGQIPHLETLIAKGVTIIGWEMFNGSSEIKNVELPNASELMNHAFNGDQNNIESLDFPNLRVIGGYAFEGCRNLKVLKLGSSESIACYAGVFGTRNEVHTEQVDLYLGKYEYTHNVEGNQWITHSKPNQNMISFDNTATTGKVDIHSSGAEGEVTGILVFKNIYPY</sequence>
<evidence type="ECO:0000313" key="1">
    <source>
        <dbReference type="EMBL" id="UYU69642.1"/>
    </source>
</evidence>
<dbReference type="SUPFAM" id="SSF52058">
    <property type="entry name" value="L domain-like"/>
    <property type="match status" value="1"/>
</dbReference>
<dbReference type="AlphaFoldDB" id="A0AA46U7F9"/>
<accession>A0AA46U7F9</accession>
<evidence type="ECO:0000313" key="2">
    <source>
        <dbReference type="Proteomes" id="UP001156216"/>
    </source>
</evidence>
<dbReference type="InterPro" id="IPR032675">
    <property type="entry name" value="LRR_dom_sf"/>
</dbReference>
<name>A0AA46U7F9_BACT4</name>